<comment type="caution">
    <text evidence="1">The sequence shown here is derived from an EMBL/GenBank/DDBJ whole genome shotgun (WGS) entry which is preliminary data.</text>
</comment>
<reference evidence="2" key="1">
    <citation type="journal article" date="2024" name="Proc. Natl. Acad. Sci. U.S.A.">
        <title>Extraordinary preservation of gene collinearity over three hundred million years revealed in homosporous lycophytes.</title>
        <authorList>
            <person name="Li C."/>
            <person name="Wickell D."/>
            <person name="Kuo L.Y."/>
            <person name="Chen X."/>
            <person name="Nie B."/>
            <person name="Liao X."/>
            <person name="Peng D."/>
            <person name="Ji J."/>
            <person name="Jenkins J."/>
            <person name="Williams M."/>
            <person name="Shu S."/>
            <person name="Plott C."/>
            <person name="Barry K."/>
            <person name="Rajasekar S."/>
            <person name="Grimwood J."/>
            <person name="Han X."/>
            <person name="Sun S."/>
            <person name="Hou Z."/>
            <person name="He W."/>
            <person name="Dai G."/>
            <person name="Sun C."/>
            <person name="Schmutz J."/>
            <person name="Leebens-Mack J.H."/>
            <person name="Li F.W."/>
            <person name="Wang L."/>
        </authorList>
    </citation>
    <scope>NUCLEOTIDE SEQUENCE [LARGE SCALE GENOMIC DNA]</scope>
    <source>
        <strain evidence="2">cv. PW_Plant_1</strain>
    </source>
</reference>
<dbReference type="EMBL" id="CM055101">
    <property type="protein sequence ID" value="KAJ7542136.1"/>
    <property type="molecule type" value="Genomic_DNA"/>
</dbReference>
<dbReference type="Proteomes" id="UP001162992">
    <property type="component" value="Chromosome 10"/>
</dbReference>
<name>A0ACC2CJI5_DIPCM</name>
<sequence length="118" mass="12676">MEFRPDQLTVFGKEFLLGALGGMVGVIAGHPLDTIRIHLQWPSASGPTTAGAVGHLLSSKGCLRLFPLSLFKSILSTISSLNDQAFALPLLRILASCCKEQLIDISCAFFHIQGCFSD</sequence>
<evidence type="ECO:0000313" key="1">
    <source>
        <dbReference type="EMBL" id="KAJ7542136.1"/>
    </source>
</evidence>
<keyword evidence="2" id="KW-1185">Reference proteome</keyword>
<protein>
    <submittedName>
        <fullName evidence="1">Uncharacterized protein</fullName>
    </submittedName>
</protein>
<organism evidence="1 2">
    <name type="scientific">Diphasiastrum complanatum</name>
    <name type="common">Issler's clubmoss</name>
    <name type="synonym">Lycopodium complanatum</name>
    <dbReference type="NCBI Taxonomy" id="34168"/>
    <lineage>
        <taxon>Eukaryota</taxon>
        <taxon>Viridiplantae</taxon>
        <taxon>Streptophyta</taxon>
        <taxon>Embryophyta</taxon>
        <taxon>Tracheophyta</taxon>
        <taxon>Lycopodiopsida</taxon>
        <taxon>Lycopodiales</taxon>
        <taxon>Lycopodiaceae</taxon>
        <taxon>Lycopodioideae</taxon>
        <taxon>Diphasiastrum</taxon>
    </lineage>
</organism>
<proteinExistence type="predicted"/>
<accession>A0ACC2CJI5</accession>
<evidence type="ECO:0000313" key="2">
    <source>
        <dbReference type="Proteomes" id="UP001162992"/>
    </source>
</evidence>
<gene>
    <name evidence="1" type="ORF">O6H91_10G091400</name>
</gene>